<feature type="region of interest" description="Disordered" evidence="7">
    <location>
        <begin position="1"/>
        <end position="21"/>
    </location>
</feature>
<dbReference type="GeneID" id="301106989"/>
<dbReference type="GO" id="GO:0009306">
    <property type="term" value="P:protein secretion"/>
    <property type="evidence" value="ECO:0007669"/>
    <property type="project" value="InterPro"/>
</dbReference>
<evidence type="ECO:0000256" key="1">
    <source>
        <dbReference type="ARBA" id="ARBA00004651"/>
    </source>
</evidence>
<proteinExistence type="inferred from homology"/>
<reference evidence="9 10" key="1">
    <citation type="submission" date="2020-02" db="EMBL/GenBank/DDBJ databases">
        <title>Paraburkholderia simonii sp. nov. and Paraburkholderia youngii sp. nov. Brazilian and Mexican Mimosa-associated rhizobia.</title>
        <authorList>
            <person name="Mavima L."/>
            <person name="Beukes C.W."/>
            <person name="Chan W.Y."/>
            <person name="Palmer M."/>
            <person name="De Meyer S.E."/>
            <person name="James E.K."/>
            <person name="Venter S.N."/>
            <person name="Steenkamp E.T."/>
        </authorList>
    </citation>
    <scope>NUCLEOTIDE SEQUENCE [LARGE SCALE GENOMIC DNA]</scope>
    <source>
        <strain evidence="9 10">JPY169</strain>
    </source>
</reference>
<feature type="transmembrane region" description="Helical" evidence="8">
    <location>
        <begin position="181"/>
        <end position="206"/>
    </location>
</feature>
<dbReference type="InterPro" id="IPR006135">
    <property type="entry name" value="T3SS_substrate_exporter"/>
</dbReference>
<keyword evidence="4 8" id="KW-0812">Transmembrane</keyword>
<feature type="transmembrane region" description="Helical" evidence="8">
    <location>
        <begin position="31"/>
        <end position="51"/>
    </location>
</feature>
<dbReference type="GO" id="GO:0005886">
    <property type="term" value="C:plasma membrane"/>
    <property type="evidence" value="ECO:0007669"/>
    <property type="project" value="UniProtKB-SubCell"/>
</dbReference>
<dbReference type="PRINTS" id="PR00950">
    <property type="entry name" value="TYPE3IMSPROT"/>
</dbReference>
<dbReference type="Gene3D" id="3.40.1690.10">
    <property type="entry name" value="secretion proteins EscU"/>
    <property type="match status" value="1"/>
</dbReference>
<evidence type="ECO:0000256" key="7">
    <source>
        <dbReference type="SAM" id="MobiDB-lite"/>
    </source>
</evidence>
<gene>
    <name evidence="9" type="primary">sctU</name>
    <name evidence="9" type="ORF">G5S42_42600</name>
</gene>
<evidence type="ECO:0000256" key="6">
    <source>
        <dbReference type="ARBA" id="ARBA00023136"/>
    </source>
</evidence>
<dbReference type="RefSeq" id="WP_176112540.1">
    <property type="nucleotide sequence ID" value="NZ_JAALDK010000004.1"/>
</dbReference>
<dbReference type="Pfam" id="PF01312">
    <property type="entry name" value="Bac_export_2"/>
    <property type="match status" value="1"/>
</dbReference>
<dbReference type="PANTHER" id="PTHR30531">
    <property type="entry name" value="FLAGELLAR BIOSYNTHETIC PROTEIN FLHB"/>
    <property type="match status" value="1"/>
</dbReference>
<protein>
    <submittedName>
        <fullName evidence="9">Type III secretion system export apparatus subunit SctU</fullName>
    </submittedName>
</protein>
<evidence type="ECO:0000313" key="10">
    <source>
        <dbReference type="Proteomes" id="UP000594380"/>
    </source>
</evidence>
<dbReference type="InterPro" id="IPR006307">
    <property type="entry name" value="BsaZ-like"/>
</dbReference>
<keyword evidence="6 8" id="KW-0472">Membrane</keyword>
<dbReference type="SUPFAM" id="SSF160544">
    <property type="entry name" value="EscU C-terminal domain-like"/>
    <property type="match status" value="1"/>
</dbReference>
<dbReference type="InterPro" id="IPR029025">
    <property type="entry name" value="T3SS_substrate_exporter_C"/>
</dbReference>
<dbReference type="EMBL" id="JAALDK010000004">
    <property type="protein sequence ID" value="NUY06047.1"/>
    <property type="molecule type" value="Genomic_DNA"/>
</dbReference>
<name>A0A7Y6N3F1_9BURK</name>
<keyword evidence="5 8" id="KW-1133">Transmembrane helix</keyword>
<evidence type="ECO:0000256" key="4">
    <source>
        <dbReference type="ARBA" id="ARBA00022692"/>
    </source>
</evidence>
<accession>A0A7Y6N3F1</accession>
<feature type="transmembrane region" description="Helical" evidence="8">
    <location>
        <begin position="82"/>
        <end position="106"/>
    </location>
</feature>
<dbReference type="NCBIfam" id="TIGR01404">
    <property type="entry name" value="FlhB_rel_III"/>
    <property type="match status" value="1"/>
</dbReference>
<evidence type="ECO:0000256" key="3">
    <source>
        <dbReference type="ARBA" id="ARBA00022475"/>
    </source>
</evidence>
<comment type="similarity">
    <text evidence="2">Belongs to the type III secretion exporter family.</text>
</comment>
<organism evidence="9 10">
    <name type="scientific">Paraburkholderia youngii</name>
    <dbReference type="NCBI Taxonomy" id="2782701"/>
    <lineage>
        <taxon>Bacteria</taxon>
        <taxon>Pseudomonadati</taxon>
        <taxon>Pseudomonadota</taxon>
        <taxon>Betaproteobacteria</taxon>
        <taxon>Burkholderiales</taxon>
        <taxon>Burkholderiaceae</taxon>
        <taxon>Paraburkholderia</taxon>
    </lineage>
</organism>
<feature type="transmembrane region" description="Helical" evidence="8">
    <location>
        <begin position="143"/>
        <end position="161"/>
    </location>
</feature>
<sequence>MSQTDEKTEKPTRKKLADARNDGQAVHSADLVSAVSMAAVVLLLAAGASHLNDAFRGLIALATVFVDADHSDTKLYAQLFKLGGAALVVIIPCVCAAALAAILACGAQVGFKIAMKPVTPNLTAVHPMTGLKRIFSVKTLIDMAKMIIKAVLMGAAMYVTIKRLFPLIVGSLYRPLPGLVLLMWDIMVRLLVTATAILLLTGGADVKLQSMMFIKRLMMSKDEVKHENKQLEGDPRIKRERRRIVRSLLETAVQAPVSQADVMLVNPTHYAVALRYAPDEHPLPRVIAKGMNERAARLRGEAHDAGVPIIGNPPVARALYKIGIDQPIPEELFETVAAILRWVNAVGAQRGDTGTATFRSGDSTDLSC</sequence>
<evidence type="ECO:0000256" key="5">
    <source>
        <dbReference type="ARBA" id="ARBA00022989"/>
    </source>
</evidence>
<evidence type="ECO:0000313" key="9">
    <source>
        <dbReference type="EMBL" id="NUY06047.1"/>
    </source>
</evidence>
<evidence type="ECO:0000256" key="2">
    <source>
        <dbReference type="ARBA" id="ARBA00010690"/>
    </source>
</evidence>
<dbReference type="Proteomes" id="UP000594380">
    <property type="component" value="Unassembled WGS sequence"/>
</dbReference>
<comment type="subcellular location">
    <subcellularLocation>
        <location evidence="1">Cell membrane</location>
        <topology evidence="1">Multi-pass membrane protein</topology>
    </subcellularLocation>
</comment>
<comment type="caution">
    <text evidence="9">The sequence shown here is derived from an EMBL/GenBank/DDBJ whole genome shotgun (WGS) entry which is preliminary data.</text>
</comment>
<keyword evidence="3" id="KW-1003">Cell membrane</keyword>
<dbReference type="AlphaFoldDB" id="A0A7Y6N3F1"/>
<dbReference type="PANTHER" id="PTHR30531:SF12">
    <property type="entry name" value="FLAGELLAR BIOSYNTHETIC PROTEIN FLHB"/>
    <property type="match status" value="1"/>
</dbReference>
<evidence type="ECO:0000256" key="8">
    <source>
        <dbReference type="SAM" id="Phobius"/>
    </source>
</evidence>